<dbReference type="SUPFAM" id="SSF53850">
    <property type="entry name" value="Periplasmic binding protein-like II"/>
    <property type="match status" value="1"/>
</dbReference>
<dbReference type="PROSITE" id="PS51257">
    <property type="entry name" value="PROKAR_LIPOPROTEIN"/>
    <property type="match status" value="1"/>
</dbReference>
<dbReference type="PROSITE" id="PS51318">
    <property type="entry name" value="TAT"/>
    <property type="match status" value="1"/>
</dbReference>
<keyword evidence="2" id="KW-0762">Sugar transport</keyword>
<gene>
    <name evidence="2" type="ORF">HNR09_002495</name>
</gene>
<dbReference type="PANTHER" id="PTHR43649">
    <property type="entry name" value="ARABINOSE-BINDING PROTEIN-RELATED"/>
    <property type="match status" value="1"/>
</dbReference>
<reference evidence="2 3" key="1">
    <citation type="submission" date="2020-07" db="EMBL/GenBank/DDBJ databases">
        <title>Sequencing the genomes of 1000 actinobacteria strains.</title>
        <authorList>
            <person name="Klenk H.-P."/>
        </authorList>
    </citation>
    <scope>NUCLEOTIDE SEQUENCE [LARGE SCALE GENOMIC DNA]</scope>
    <source>
        <strain evidence="2 3">DSM 15475</strain>
    </source>
</reference>
<feature type="chain" id="PRO_5039238161" evidence="1">
    <location>
        <begin position="26"/>
        <end position="443"/>
    </location>
</feature>
<dbReference type="InterPro" id="IPR050490">
    <property type="entry name" value="Bact_solute-bd_prot1"/>
</dbReference>
<accession>A0A7Z0K9T4</accession>
<sequence>MRRPILSRRQLLGGALAGAGAAALAGCAPNVGPADRTTLQFWHLLSGGDGITMAELLDGINDSQDDFFVRPTVLAWGTPYYTKLAMAGAGGRAPEVAIMHSTRVPGYVPGGLLDPWDEGQLAELGVDESTFTGPMWENSLVGGELYSVPLDAHPFLMMFNRDICQEAGVLESDGRLSVPQSPDEFISLCEEIGGVTGGNALSYGFLGDAPQIWRLFYTFYAQHGVTMEFPDGGEAVIDDDAFLSSLEHMSRLVDGTIASSRGNYDSAVAEFSSGSTGLFFSGVWELPTMQNAGIPVDMDMIPPIFGEPITYADSHSFVLPHQLSPDPQAREHTYEFVAQLLKDSVNWATAGHIAAYLPVVGSPEYQELLPQANYADAADHIVYDPTAWFTGSGSNFVNELGQMFQRAMTAGDGFEDALDQFRSYVNSILSNPNPVDPEGAEQV</sequence>
<name>A0A7Z0K9T4_9MICC</name>
<keyword evidence="3" id="KW-1185">Reference proteome</keyword>
<dbReference type="InterPro" id="IPR006311">
    <property type="entry name" value="TAT_signal"/>
</dbReference>
<dbReference type="AlphaFoldDB" id="A0A7Z0K9T4"/>
<proteinExistence type="predicted"/>
<dbReference type="EMBL" id="JACCFY010000001">
    <property type="protein sequence ID" value="NYJ79084.1"/>
    <property type="molecule type" value="Genomic_DNA"/>
</dbReference>
<feature type="signal peptide" evidence="1">
    <location>
        <begin position="1"/>
        <end position="25"/>
    </location>
</feature>
<evidence type="ECO:0000256" key="1">
    <source>
        <dbReference type="SAM" id="SignalP"/>
    </source>
</evidence>
<dbReference type="Gene3D" id="3.40.190.10">
    <property type="entry name" value="Periplasmic binding protein-like II"/>
    <property type="match status" value="1"/>
</dbReference>
<organism evidence="2 3">
    <name type="scientific">Nesterenkonia xinjiangensis</name>
    <dbReference type="NCBI Taxonomy" id="225327"/>
    <lineage>
        <taxon>Bacteria</taxon>
        <taxon>Bacillati</taxon>
        <taxon>Actinomycetota</taxon>
        <taxon>Actinomycetes</taxon>
        <taxon>Micrococcales</taxon>
        <taxon>Micrococcaceae</taxon>
        <taxon>Nesterenkonia</taxon>
    </lineage>
</organism>
<dbReference type="Proteomes" id="UP000535437">
    <property type="component" value="Unassembled WGS sequence"/>
</dbReference>
<protein>
    <submittedName>
        <fullName evidence="2">Multiple sugar transport system substrate-binding protein</fullName>
    </submittedName>
</protein>
<dbReference type="Pfam" id="PF13416">
    <property type="entry name" value="SBP_bac_8"/>
    <property type="match status" value="1"/>
</dbReference>
<evidence type="ECO:0000313" key="2">
    <source>
        <dbReference type="EMBL" id="NYJ79084.1"/>
    </source>
</evidence>
<dbReference type="InterPro" id="IPR006059">
    <property type="entry name" value="SBP"/>
</dbReference>
<dbReference type="PANTHER" id="PTHR43649:SF14">
    <property type="entry name" value="BLR3389 PROTEIN"/>
    <property type="match status" value="1"/>
</dbReference>
<comment type="caution">
    <text evidence="2">The sequence shown here is derived from an EMBL/GenBank/DDBJ whole genome shotgun (WGS) entry which is preliminary data.</text>
</comment>
<keyword evidence="2" id="KW-0813">Transport</keyword>
<keyword evidence="1" id="KW-0732">Signal</keyword>
<dbReference type="RefSeq" id="WP_179542352.1">
    <property type="nucleotide sequence ID" value="NZ_BAAALL010000001.1"/>
</dbReference>
<evidence type="ECO:0000313" key="3">
    <source>
        <dbReference type="Proteomes" id="UP000535437"/>
    </source>
</evidence>